<gene>
    <name evidence="3" type="ORF">BP6252_12021</name>
</gene>
<dbReference type="Gene3D" id="3.40.50.1820">
    <property type="entry name" value="alpha/beta hydrolase"/>
    <property type="match status" value="1"/>
</dbReference>
<dbReference type="Proteomes" id="UP000256645">
    <property type="component" value="Unassembled WGS sequence"/>
</dbReference>
<dbReference type="InterPro" id="IPR013094">
    <property type="entry name" value="AB_hydrolase_3"/>
</dbReference>
<reference evidence="3 4" key="1">
    <citation type="journal article" date="2018" name="IMA Fungus">
        <title>IMA Genome-F 9: Draft genome sequence of Annulohypoxylon stygium, Aspergillus mulundensis, Berkeleyomyces basicola (syn. Thielaviopsis basicola), Ceratocystis smalleyi, two Cercospora beticola strains, Coleophoma cylindrospora, Fusarium fracticaudum, Phialophora cf. hyalina, and Morchella septimelata.</title>
        <authorList>
            <person name="Wingfield B.D."/>
            <person name="Bills G.F."/>
            <person name="Dong Y."/>
            <person name="Huang W."/>
            <person name="Nel W.J."/>
            <person name="Swalarsk-Parry B.S."/>
            <person name="Vaghefi N."/>
            <person name="Wilken P.M."/>
            <person name="An Z."/>
            <person name="de Beer Z.W."/>
            <person name="De Vos L."/>
            <person name="Chen L."/>
            <person name="Duong T.A."/>
            <person name="Gao Y."/>
            <person name="Hammerbacher A."/>
            <person name="Kikkert J.R."/>
            <person name="Li Y."/>
            <person name="Li H."/>
            <person name="Li K."/>
            <person name="Li Q."/>
            <person name="Liu X."/>
            <person name="Ma X."/>
            <person name="Naidoo K."/>
            <person name="Pethybridge S.J."/>
            <person name="Sun J."/>
            <person name="Steenkamp E.T."/>
            <person name="van der Nest M.A."/>
            <person name="van Wyk S."/>
            <person name="Wingfield M.J."/>
            <person name="Xiong C."/>
            <person name="Yue Q."/>
            <person name="Zhang X."/>
        </authorList>
    </citation>
    <scope>NUCLEOTIDE SEQUENCE [LARGE SCALE GENOMIC DNA]</scope>
    <source>
        <strain evidence="3 4">BP6252</strain>
    </source>
</reference>
<comment type="caution">
    <text evidence="3">The sequence shown here is derived from an EMBL/GenBank/DDBJ whole genome shotgun (WGS) entry which is preliminary data.</text>
</comment>
<dbReference type="SUPFAM" id="SSF53474">
    <property type="entry name" value="alpha/beta-Hydrolases"/>
    <property type="match status" value="1"/>
</dbReference>
<proteinExistence type="predicted"/>
<dbReference type="PANTHER" id="PTHR48081">
    <property type="entry name" value="AB HYDROLASE SUPERFAMILY PROTEIN C4A8.06C"/>
    <property type="match status" value="1"/>
</dbReference>
<dbReference type="OrthoDB" id="408631at2759"/>
<keyword evidence="1" id="KW-0378">Hydrolase</keyword>
<dbReference type="PANTHER" id="PTHR48081:SF8">
    <property type="entry name" value="ALPHA_BETA HYDROLASE FOLD-3 DOMAIN-CONTAINING PROTEIN-RELATED"/>
    <property type="match status" value="1"/>
</dbReference>
<organism evidence="3 4">
    <name type="scientific">Coleophoma cylindrospora</name>
    <dbReference type="NCBI Taxonomy" id="1849047"/>
    <lineage>
        <taxon>Eukaryota</taxon>
        <taxon>Fungi</taxon>
        <taxon>Dikarya</taxon>
        <taxon>Ascomycota</taxon>
        <taxon>Pezizomycotina</taxon>
        <taxon>Leotiomycetes</taxon>
        <taxon>Helotiales</taxon>
        <taxon>Dermateaceae</taxon>
        <taxon>Coleophoma</taxon>
    </lineage>
</organism>
<name>A0A3D8QG23_9HELO</name>
<dbReference type="Pfam" id="PF07859">
    <property type="entry name" value="Abhydrolase_3"/>
    <property type="match status" value="1"/>
</dbReference>
<evidence type="ECO:0000256" key="1">
    <source>
        <dbReference type="ARBA" id="ARBA00022801"/>
    </source>
</evidence>
<dbReference type="EMBL" id="PDLM01000015">
    <property type="protein sequence ID" value="RDW60638.1"/>
    <property type="molecule type" value="Genomic_DNA"/>
</dbReference>
<keyword evidence="4" id="KW-1185">Reference proteome</keyword>
<dbReference type="AlphaFoldDB" id="A0A3D8QG23"/>
<sequence>MASEIIPHAPEWLKLEEAFGFKPLVLGTPQEMREQYTGWCGLNLASTPRIGDDVSFEDHQIDSDLMVRVYSPKEKKEQGAVGIKFFAGGWTIGSLESEHYLSYLFAQQTNTVIVAVNYRLAPEHEYPAAHDDAKRSLSWVIANATALGVSPEKIYTMGTSAGGQMALSLALSSLDSKYNIKGVVALVPVTVHPDAIPAELKGEFTPEKNPHCSLLSYETMTVFYETYDAPPNDPEFSILINENLARLPRTYLAVCGKDPLRYDGLTLAKVMKEKGAEVQMDLFEGLPHIFWSCPGFELTPPALEKMVQGMKWVIETI</sequence>
<evidence type="ECO:0000259" key="2">
    <source>
        <dbReference type="Pfam" id="PF07859"/>
    </source>
</evidence>
<evidence type="ECO:0000313" key="3">
    <source>
        <dbReference type="EMBL" id="RDW60638.1"/>
    </source>
</evidence>
<protein>
    <recommendedName>
        <fullName evidence="2">Alpha/beta hydrolase fold-3 domain-containing protein</fullName>
    </recommendedName>
</protein>
<dbReference type="STRING" id="1849047.A0A3D8QG23"/>
<dbReference type="InterPro" id="IPR029058">
    <property type="entry name" value="AB_hydrolase_fold"/>
</dbReference>
<dbReference type="GO" id="GO:0016787">
    <property type="term" value="F:hydrolase activity"/>
    <property type="evidence" value="ECO:0007669"/>
    <property type="project" value="UniProtKB-KW"/>
</dbReference>
<evidence type="ECO:0000313" key="4">
    <source>
        <dbReference type="Proteomes" id="UP000256645"/>
    </source>
</evidence>
<feature type="domain" description="Alpha/beta hydrolase fold-3" evidence="2">
    <location>
        <begin position="85"/>
        <end position="291"/>
    </location>
</feature>
<accession>A0A3D8QG23</accession>
<dbReference type="InterPro" id="IPR050300">
    <property type="entry name" value="GDXG_lipolytic_enzyme"/>
</dbReference>